<keyword evidence="6" id="KW-1185">Reference proteome</keyword>
<dbReference type="PANTHER" id="PTHR42756:SF1">
    <property type="entry name" value="TRANSCRIPTIONAL REPRESSOR OF EMRAB OPERON"/>
    <property type="match status" value="1"/>
</dbReference>
<sequence>MAEEFGACACMNLRMTTRLIAQFFDQRLQPIGLKNTQFTLLVVLRQHAPVSITKLAELLGMDRTTLTRNVRPLKNDGLIDEQPGNDARVRLLSLSQNGETAVTEATPYWREAQTEFLKRFGEGRWQALKLELTDINYVVS</sequence>
<dbReference type="PROSITE" id="PS50995">
    <property type="entry name" value="HTH_MARR_2"/>
    <property type="match status" value="1"/>
</dbReference>
<dbReference type="PANTHER" id="PTHR42756">
    <property type="entry name" value="TRANSCRIPTIONAL REGULATOR, MARR"/>
    <property type="match status" value="1"/>
</dbReference>
<protein>
    <submittedName>
        <fullName evidence="5">MarR family winged helix-turn-helix transcriptional regulator</fullName>
    </submittedName>
</protein>
<evidence type="ECO:0000259" key="4">
    <source>
        <dbReference type="PROSITE" id="PS50995"/>
    </source>
</evidence>
<evidence type="ECO:0000256" key="2">
    <source>
        <dbReference type="ARBA" id="ARBA00023125"/>
    </source>
</evidence>
<dbReference type="Proteomes" id="UP001209803">
    <property type="component" value="Chromosome"/>
</dbReference>
<dbReference type="InterPro" id="IPR036390">
    <property type="entry name" value="WH_DNA-bd_sf"/>
</dbReference>
<dbReference type="InterPro" id="IPR036388">
    <property type="entry name" value="WH-like_DNA-bd_sf"/>
</dbReference>
<gene>
    <name evidence="5" type="ORF">K1718_06360</name>
</gene>
<feature type="domain" description="HTH marR-type" evidence="4">
    <location>
        <begin position="1"/>
        <end position="140"/>
    </location>
</feature>
<evidence type="ECO:0000313" key="5">
    <source>
        <dbReference type="EMBL" id="WFE90969.1"/>
    </source>
</evidence>
<dbReference type="Gene3D" id="1.10.10.10">
    <property type="entry name" value="Winged helix-like DNA-binding domain superfamily/Winged helix DNA-binding domain"/>
    <property type="match status" value="1"/>
</dbReference>
<evidence type="ECO:0000256" key="3">
    <source>
        <dbReference type="ARBA" id="ARBA00023163"/>
    </source>
</evidence>
<proteinExistence type="predicted"/>
<organism evidence="5 6">
    <name type="scientific">Roseibium porphyridii</name>
    <dbReference type="NCBI Taxonomy" id="2866279"/>
    <lineage>
        <taxon>Bacteria</taxon>
        <taxon>Pseudomonadati</taxon>
        <taxon>Pseudomonadota</taxon>
        <taxon>Alphaproteobacteria</taxon>
        <taxon>Hyphomicrobiales</taxon>
        <taxon>Stappiaceae</taxon>
        <taxon>Roseibium</taxon>
    </lineage>
</organism>
<evidence type="ECO:0000313" key="6">
    <source>
        <dbReference type="Proteomes" id="UP001209803"/>
    </source>
</evidence>
<dbReference type="SMART" id="SM00347">
    <property type="entry name" value="HTH_MARR"/>
    <property type="match status" value="1"/>
</dbReference>
<dbReference type="SUPFAM" id="SSF46785">
    <property type="entry name" value="Winged helix' DNA-binding domain"/>
    <property type="match status" value="1"/>
</dbReference>
<dbReference type="RefSeq" id="WP_265683139.1">
    <property type="nucleotide sequence ID" value="NZ_CP120863.1"/>
</dbReference>
<dbReference type="Pfam" id="PF01047">
    <property type="entry name" value="MarR"/>
    <property type="match status" value="1"/>
</dbReference>
<keyword evidence="3" id="KW-0804">Transcription</keyword>
<name>A0ABY8F8U9_9HYPH</name>
<keyword evidence="1" id="KW-0805">Transcription regulation</keyword>
<reference evidence="5 6" key="1">
    <citation type="submission" date="2023-03" db="EMBL/GenBank/DDBJ databases">
        <title>Roseibium porphyridii sp. nov. and Roseibium rhodosorbium sp. nov. isolated from marine algae, Porphyridium cruentum and Rhodosorus marinus, respectively.</title>
        <authorList>
            <person name="Lee M.W."/>
            <person name="Choi B.J."/>
            <person name="Lee J.K."/>
            <person name="Choi D.G."/>
            <person name="Baek J.H."/>
            <person name="Bayburt H."/>
            <person name="Kim J.M."/>
            <person name="Han D.M."/>
            <person name="Kim K.H."/>
            <person name="Jeon C.O."/>
        </authorList>
    </citation>
    <scope>NUCLEOTIDE SEQUENCE [LARGE SCALE GENOMIC DNA]</scope>
    <source>
        <strain evidence="5 6">KMA01</strain>
    </source>
</reference>
<dbReference type="EMBL" id="CP120863">
    <property type="protein sequence ID" value="WFE90969.1"/>
    <property type="molecule type" value="Genomic_DNA"/>
</dbReference>
<keyword evidence="2" id="KW-0238">DNA-binding</keyword>
<evidence type="ECO:0000256" key="1">
    <source>
        <dbReference type="ARBA" id="ARBA00023015"/>
    </source>
</evidence>
<accession>A0ABY8F8U9</accession>
<dbReference type="InterPro" id="IPR000835">
    <property type="entry name" value="HTH_MarR-typ"/>
</dbReference>